<dbReference type="EMBL" id="VIRS01000037">
    <property type="protein sequence ID" value="TQS40636.1"/>
    <property type="molecule type" value="Genomic_DNA"/>
</dbReference>
<keyword evidence="8" id="KW-1185">Reference proteome</keyword>
<dbReference type="SUPFAM" id="SSF48498">
    <property type="entry name" value="Tetracyclin repressor-like, C-terminal domain"/>
    <property type="match status" value="1"/>
</dbReference>
<dbReference type="InterPro" id="IPR036271">
    <property type="entry name" value="Tet_transcr_reg_TetR-rel_C_sf"/>
</dbReference>
<feature type="DNA-binding region" description="H-T-H motif" evidence="5">
    <location>
        <begin position="32"/>
        <end position="51"/>
    </location>
</feature>
<evidence type="ECO:0000256" key="4">
    <source>
        <dbReference type="ARBA" id="ARBA00023163"/>
    </source>
</evidence>
<feature type="domain" description="HTH tetR-type" evidence="6">
    <location>
        <begin position="9"/>
        <end position="69"/>
    </location>
</feature>
<evidence type="ECO:0000256" key="1">
    <source>
        <dbReference type="ARBA" id="ARBA00022491"/>
    </source>
</evidence>
<dbReference type="GO" id="GO:0003700">
    <property type="term" value="F:DNA-binding transcription factor activity"/>
    <property type="evidence" value="ECO:0007669"/>
    <property type="project" value="TreeGrafter"/>
</dbReference>
<proteinExistence type="predicted"/>
<dbReference type="PRINTS" id="PR00400">
    <property type="entry name" value="TETREPRESSOR"/>
</dbReference>
<dbReference type="Proteomes" id="UP000317982">
    <property type="component" value="Unassembled WGS sequence"/>
</dbReference>
<dbReference type="Gene3D" id="1.10.357.10">
    <property type="entry name" value="Tetracycline Repressor, domain 2"/>
    <property type="match status" value="1"/>
</dbReference>
<organism evidence="7 8">
    <name type="scientific">Cryptosporangium phraense</name>
    <dbReference type="NCBI Taxonomy" id="2593070"/>
    <lineage>
        <taxon>Bacteria</taxon>
        <taxon>Bacillati</taxon>
        <taxon>Actinomycetota</taxon>
        <taxon>Actinomycetes</taxon>
        <taxon>Cryptosporangiales</taxon>
        <taxon>Cryptosporangiaceae</taxon>
        <taxon>Cryptosporangium</taxon>
    </lineage>
</organism>
<evidence type="ECO:0000256" key="5">
    <source>
        <dbReference type="PROSITE-ProRule" id="PRU00335"/>
    </source>
</evidence>
<dbReference type="PRINTS" id="PR00455">
    <property type="entry name" value="HTHTETR"/>
</dbReference>
<name>A0A545AH35_9ACTN</name>
<dbReference type="PROSITE" id="PS50977">
    <property type="entry name" value="HTH_TETR_2"/>
    <property type="match status" value="1"/>
</dbReference>
<dbReference type="PANTHER" id="PTHR30055">
    <property type="entry name" value="HTH-TYPE TRANSCRIPTIONAL REGULATOR RUTR"/>
    <property type="match status" value="1"/>
</dbReference>
<keyword evidence="1" id="KW-0678">Repressor</keyword>
<gene>
    <name evidence="7" type="ORF">FL583_33880</name>
</gene>
<accession>A0A545AH35</accession>
<evidence type="ECO:0000259" key="6">
    <source>
        <dbReference type="PROSITE" id="PS50977"/>
    </source>
</evidence>
<dbReference type="AlphaFoldDB" id="A0A545AH35"/>
<dbReference type="Pfam" id="PF00440">
    <property type="entry name" value="TetR_N"/>
    <property type="match status" value="1"/>
</dbReference>
<dbReference type="InterPro" id="IPR004111">
    <property type="entry name" value="Repressor_TetR_C"/>
</dbReference>
<reference evidence="7 8" key="1">
    <citation type="submission" date="2019-07" db="EMBL/GenBank/DDBJ databases">
        <title>Cryptosporangium phraense sp. nov., isolated from plant litter.</title>
        <authorList>
            <person name="Suriyachadkun C."/>
        </authorList>
    </citation>
    <scope>NUCLEOTIDE SEQUENCE [LARGE SCALE GENOMIC DNA]</scope>
    <source>
        <strain evidence="7 8">A-T 5661</strain>
    </source>
</reference>
<comment type="caution">
    <text evidence="7">The sequence shown here is derived from an EMBL/GenBank/DDBJ whole genome shotgun (WGS) entry which is preliminary data.</text>
</comment>
<dbReference type="InParanoid" id="A0A545AH35"/>
<dbReference type="InterPro" id="IPR001647">
    <property type="entry name" value="HTH_TetR"/>
</dbReference>
<evidence type="ECO:0000256" key="3">
    <source>
        <dbReference type="ARBA" id="ARBA00023125"/>
    </source>
</evidence>
<dbReference type="GO" id="GO:0046677">
    <property type="term" value="P:response to antibiotic"/>
    <property type="evidence" value="ECO:0007669"/>
    <property type="project" value="InterPro"/>
</dbReference>
<dbReference type="GO" id="GO:0000976">
    <property type="term" value="F:transcription cis-regulatory region binding"/>
    <property type="evidence" value="ECO:0007669"/>
    <property type="project" value="TreeGrafter"/>
</dbReference>
<evidence type="ECO:0000313" key="7">
    <source>
        <dbReference type="EMBL" id="TQS40636.1"/>
    </source>
</evidence>
<dbReference type="RefSeq" id="WP_142708975.1">
    <property type="nucleotide sequence ID" value="NZ_VIRS01000037.1"/>
</dbReference>
<dbReference type="InterPro" id="IPR009057">
    <property type="entry name" value="Homeodomain-like_sf"/>
</dbReference>
<dbReference type="SUPFAM" id="SSF46689">
    <property type="entry name" value="Homeodomain-like"/>
    <property type="match status" value="1"/>
</dbReference>
<evidence type="ECO:0000256" key="2">
    <source>
        <dbReference type="ARBA" id="ARBA00023015"/>
    </source>
</evidence>
<keyword evidence="3 5" id="KW-0238">DNA-binding</keyword>
<protein>
    <submittedName>
        <fullName evidence="7">TetR family transcriptional regulator</fullName>
    </submittedName>
</protein>
<keyword evidence="4" id="KW-0804">Transcription</keyword>
<dbReference type="Pfam" id="PF02909">
    <property type="entry name" value="TetR_C_1"/>
    <property type="match status" value="1"/>
</dbReference>
<dbReference type="GO" id="GO:0045892">
    <property type="term" value="P:negative regulation of DNA-templated transcription"/>
    <property type="evidence" value="ECO:0007669"/>
    <property type="project" value="InterPro"/>
</dbReference>
<sequence length="222" mass="24183">MARRRSDERLSRERIVECAIALADAEGLEAVTIRRLAQDQGVTPMALYWHFKDKELLLDGIAERLLSDVVLPPASDEPWPEQLRAVLSALLVVLDAHPAVANLVEMRVLLSDRGMEIAEHTLGILRGAGFGPEQAAQLSGHALQSIISMVTRKPGLMVGEDPARREELLREKKAAFAALSPERFPNVVASADAFTVCGDEPAYFELGLDLFIAGVRGVRPAA</sequence>
<dbReference type="InterPro" id="IPR050109">
    <property type="entry name" value="HTH-type_TetR-like_transc_reg"/>
</dbReference>
<dbReference type="PANTHER" id="PTHR30055:SF151">
    <property type="entry name" value="TRANSCRIPTIONAL REGULATORY PROTEIN"/>
    <property type="match status" value="1"/>
</dbReference>
<keyword evidence="2" id="KW-0805">Transcription regulation</keyword>
<evidence type="ECO:0000313" key="8">
    <source>
        <dbReference type="Proteomes" id="UP000317982"/>
    </source>
</evidence>
<dbReference type="OrthoDB" id="329481at2"/>
<dbReference type="InterPro" id="IPR003012">
    <property type="entry name" value="Tet_transcr_reg_TetR"/>
</dbReference>